<evidence type="ECO:0008006" key="4">
    <source>
        <dbReference type="Google" id="ProtNLM"/>
    </source>
</evidence>
<dbReference type="EMBL" id="BNAG01000003">
    <property type="protein sequence ID" value="GHE65564.1"/>
    <property type="molecule type" value="Genomic_DNA"/>
</dbReference>
<keyword evidence="1" id="KW-1133">Transmembrane helix</keyword>
<keyword evidence="1" id="KW-0472">Membrane</keyword>
<organism evidence="2 3">
    <name type="scientific">Roseivirga thermotolerans</name>
    <dbReference type="NCBI Taxonomy" id="1758176"/>
    <lineage>
        <taxon>Bacteria</taxon>
        <taxon>Pseudomonadati</taxon>
        <taxon>Bacteroidota</taxon>
        <taxon>Cytophagia</taxon>
        <taxon>Cytophagales</taxon>
        <taxon>Roseivirgaceae</taxon>
        <taxon>Roseivirga</taxon>
    </lineage>
</organism>
<evidence type="ECO:0000313" key="3">
    <source>
        <dbReference type="Proteomes" id="UP000658258"/>
    </source>
</evidence>
<evidence type="ECO:0000313" key="2">
    <source>
        <dbReference type="EMBL" id="GHE65564.1"/>
    </source>
</evidence>
<gene>
    <name evidence="2" type="ORF">GCM10011340_20870</name>
</gene>
<dbReference type="RefSeq" id="WP_189630203.1">
    <property type="nucleotide sequence ID" value="NZ_BNAG01000003.1"/>
</dbReference>
<keyword evidence="3" id="KW-1185">Reference proteome</keyword>
<name>A0ABQ3I584_9BACT</name>
<dbReference type="Proteomes" id="UP000658258">
    <property type="component" value="Unassembled WGS sequence"/>
</dbReference>
<sequence>MISICAFVILAGWYSFYLASNRLRALQANTAVWPQRYLKLIGWCTFLVAFSLLIWCYGWGAAIAYGLLLSMLMLSLLVTLYPMRIIGKSALAVLFILSLTLELFI</sequence>
<keyword evidence="1" id="KW-0812">Transmembrane</keyword>
<accession>A0ABQ3I584</accession>
<proteinExistence type="predicted"/>
<feature type="transmembrane region" description="Helical" evidence="1">
    <location>
        <begin position="35"/>
        <end position="55"/>
    </location>
</feature>
<reference evidence="3" key="1">
    <citation type="journal article" date="2019" name="Int. J. Syst. Evol. Microbiol.">
        <title>The Global Catalogue of Microorganisms (GCM) 10K type strain sequencing project: providing services to taxonomists for standard genome sequencing and annotation.</title>
        <authorList>
            <consortium name="The Broad Institute Genomics Platform"/>
            <consortium name="The Broad Institute Genome Sequencing Center for Infectious Disease"/>
            <person name="Wu L."/>
            <person name="Ma J."/>
        </authorList>
    </citation>
    <scope>NUCLEOTIDE SEQUENCE [LARGE SCALE GENOMIC DNA]</scope>
    <source>
        <strain evidence="3">CGMCC 1.15111</strain>
    </source>
</reference>
<feature type="transmembrane region" description="Helical" evidence="1">
    <location>
        <begin position="85"/>
        <end position="104"/>
    </location>
</feature>
<protein>
    <recommendedName>
        <fullName evidence="4">DUF3325 domain-containing protein</fullName>
    </recommendedName>
</protein>
<evidence type="ECO:0000256" key="1">
    <source>
        <dbReference type="SAM" id="Phobius"/>
    </source>
</evidence>
<comment type="caution">
    <text evidence="2">The sequence shown here is derived from an EMBL/GenBank/DDBJ whole genome shotgun (WGS) entry which is preliminary data.</text>
</comment>